<gene>
    <name evidence="1" type="ORF">SAMN05216386_1016</name>
</gene>
<evidence type="ECO:0000313" key="1">
    <source>
        <dbReference type="EMBL" id="SFN44981.1"/>
    </source>
</evidence>
<protein>
    <submittedName>
        <fullName evidence="1">Uncharacterized protein</fullName>
    </submittedName>
</protein>
<dbReference type="Proteomes" id="UP000183107">
    <property type="component" value="Unassembled WGS sequence"/>
</dbReference>
<dbReference type="EMBL" id="FOVJ01000001">
    <property type="protein sequence ID" value="SFN44981.1"/>
    <property type="molecule type" value="Genomic_DNA"/>
</dbReference>
<name>A0A1I4Z3Z0_9PROT</name>
<evidence type="ECO:0000313" key="2">
    <source>
        <dbReference type="Proteomes" id="UP000183107"/>
    </source>
</evidence>
<organism evidence="1 2">
    <name type="scientific">Nitrosospira briensis</name>
    <dbReference type="NCBI Taxonomy" id="35799"/>
    <lineage>
        <taxon>Bacteria</taxon>
        <taxon>Pseudomonadati</taxon>
        <taxon>Pseudomonadota</taxon>
        <taxon>Betaproteobacteria</taxon>
        <taxon>Nitrosomonadales</taxon>
        <taxon>Nitrosomonadaceae</taxon>
        <taxon>Nitrosospira</taxon>
    </lineage>
</organism>
<keyword evidence="2" id="KW-1185">Reference proteome</keyword>
<dbReference type="AlphaFoldDB" id="A0A1I4Z3Z0"/>
<reference evidence="2" key="1">
    <citation type="submission" date="2016-10" db="EMBL/GenBank/DDBJ databases">
        <authorList>
            <person name="Varghese N."/>
        </authorList>
    </citation>
    <scope>NUCLEOTIDE SEQUENCE [LARGE SCALE GENOMIC DNA]</scope>
    <source>
        <strain evidence="2">Nsp8</strain>
    </source>
</reference>
<proteinExistence type="predicted"/>
<accession>A0A1I4Z3Z0</accession>
<sequence>MSTSKKASQGLVKKQGLYNFGRNHLGRVTKVIAVVVAFTTCAAAYSEPLRVEIVTRILPSDPQEGMKSTQVLLVDFEKKQITQSFSTGVTGLGPIQLGSVRDKFVIENPDFSSPGRAGFTARGQTASGVLFMPNINYMFQFVVTPTGKGALSGCHDGYPAYQVMVGTNKVYDFKHRSIALLKLFGQCDIEIKNRVGF</sequence>